<evidence type="ECO:0008006" key="3">
    <source>
        <dbReference type="Google" id="ProtNLM"/>
    </source>
</evidence>
<sequence>MREQLAKISQRRLSWIIPLVTKKRYYKDGNIPSDEDGIWTYTNKKGQSVSYPDGYLNFSKYYHPTVKPDGIKFASPTNRPADYKAANLDAGLSKDSIPPVLKPNKPPSGYIWHHQDGKTIILVEEKVHAEFTPSGGISKVNGNGNE</sequence>
<keyword evidence="2" id="KW-1185">Reference proteome</keyword>
<dbReference type="EMBL" id="SZPU01000115">
    <property type="protein sequence ID" value="TKI53428.1"/>
    <property type="molecule type" value="Genomic_DNA"/>
</dbReference>
<gene>
    <name evidence="1" type="ORF">FC756_24115</name>
</gene>
<proteinExistence type="predicted"/>
<dbReference type="AlphaFoldDB" id="A0A4U2XZG9"/>
<reference evidence="1 2" key="1">
    <citation type="submission" date="2019-04" db="EMBL/GenBank/DDBJ databases">
        <title>Lysinibacillus genome sequencing.</title>
        <authorList>
            <person name="Dunlap C."/>
        </authorList>
    </citation>
    <scope>NUCLEOTIDE SEQUENCE [LARGE SCALE GENOMIC DNA]</scope>
    <source>
        <strain evidence="1 2">CCTCC AB 2010389</strain>
    </source>
</reference>
<organism evidence="1 2">
    <name type="scientific">Lysinibacillus mangiferihumi</name>
    <dbReference type="NCBI Taxonomy" id="1130819"/>
    <lineage>
        <taxon>Bacteria</taxon>
        <taxon>Bacillati</taxon>
        <taxon>Bacillota</taxon>
        <taxon>Bacilli</taxon>
        <taxon>Bacillales</taxon>
        <taxon>Bacillaceae</taxon>
        <taxon>Lysinibacillus</taxon>
    </lineage>
</organism>
<comment type="caution">
    <text evidence="1">The sequence shown here is derived from an EMBL/GenBank/DDBJ whole genome shotgun (WGS) entry which is preliminary data.</text>
</comment>
<name>A0A4U2XZG9_9BACI</name>
<evidence type="ECO:0000313" key="1">
    <source>
        <dbReference type="EMBL" id="TKI53428.1"/>
    </source>
</evidence>
<dbReference type="Proteomes" id="UP000308744">
    <property type="component" value="Unassembled WGS sequence"/>
</dbReference>
<protein>
    <recommendedName>
        <fullName evidence="3">RHS-family protein</fullName>
    </recommendedName>
</protein>
<evidence type="ECO:0000313" key="2">
    <source>
        <dbReference type="Proteomes" id="UP000308744"/>
    </source>
</evidence>
<dbReference type="InterPro" id="IPR032869">
    <property type="entry name" value="WHH_dom_containing"/>
</dbReference>
<dbReference type="Pfam" id="PF14414">
    <property type="entry name" value="WHH"/>
    <property type="match status" value="1"/>
</dbReference>
<accession>A0A4U2XZG9</accession>